<evidence type="ECO:0000256" key="3">
    <source>
        <dbReference type="ARBA" id="ARBA00023014"/>
    </source>
</evidence>
<keyword evidence="2" id="KW-0408">Iron</keyword>
<keyword evidence="1" id="KW-0479">Metal-binding</keyword>
<dbReference type="STRING" id="1122189.SAMN02745165_01810"/>
<feature type="domain" description="4Fe-4S ferredoxin-type" evidence="4">
    <location>
        <begin position="285"/>
        <end position="314"/>
    </location>
</feature>
<evidence type="ECO:0000313" key="6">
    <source>
        <dbReference type="Proteomes" id="UP000184171"/>
    </source>
</evidence>
<dbReference type="Proteomes" id="UP000184171">
    <property type="component" value="Unassembled WGS sequence"/>
</dbReference>
<sequence>MGHQVGTKSSIVPLIDRLNKYPVGLPDSETLRQILSHLFDEQEAYIASRFPLEESTLTEVAQATGISCAELAPLLDRMADKGVIMDLPYEGETYYLLMPGLIGFFEFSFMKLRDDIPQTEIAQLMYEYLYSNPQTGMAKEFFDSKTPLTRSLVYDDQIPVDSEVTSYENARKIIEQADFGAVGICYCRHKKHHLQQPCEKGAPMEDTCISLGSGARFLVRRGFAKEQSKEQLLAIVEQARRLGLTHITDNIRQQPAFICNCCSCCCELMAGVQAGYHNGIAKAPFIAEINPIKCNSCGRCISSCNVSALVAIDRQQPIQIKQQVCLGCGACLAACPQQALKLIPRDKKQKPPKNRTMLMGKRLLERQRAMPFIVSGFKKACHRIFSGQFRQKSKIP</sequence>
<dbReference type="AlphaFoldDB" id="A0A1M6HEX6"/>
<dbReference type="GO" id="GO:0051536">
    <property type="term" value="F:iron-sulfur cluster binding"/>
    <property type="evidence" value="ECO:0007669"/>
    <property type="project" value="UniProtKB-KW"/>
</dbReference>
<keyword evidence="6" id="KW-1185">Reference proteome</keyword>
<dbReference type="RefSeq" id="WP_072908055.1">
    <property type="nucleotide sequence ID" value="NZ_FQZT01000005.1"/>
</dbReference>
<protein>
    <submittedName>
        <fullName evidence="5">4Fe-4S dicluster domain-containing protein</fullName>
    </submittedName>
</protein>
<reference evidence="5 6" key="1">
    <citation type="submission" date="2016-11" db="EMBL/GenBank/DDBJ databases">
        <authorList>
            <person name="Jaros S."/>
            <person name="Januszkiewicz K."/>
            <person name="Wedrychowicz H."/>
        </authorList>
    </citation>
    <scope>NUCLEOTIDE SEQUENCE [LARGE SCALE GENOMIC DNA]</scope>
    <source>
        <strain evidence="5 6">DSM 5091</strain>
    </source>
</reference>
<feature type="domain" description="4Fe-4S ferredoxin-type" evidence="4">
    <location>
        <begin position="316"/>
        <end position="345"/>
    </location>
</feature>
<evidence type="ECO:0000256" key="1">
    <source>
        <dbReference type="ARBA" id="ARBA00022723"/>
    </source>
</evidence>
<keyword evidence="3" id="KW-0411">Iron-sulfur</keyword>
<dbReference type="Pfam" id="PF13237">
    <property type="entry name" value="Fer4_10"/>
    <property type="match status" value="1"/>
</dbReference>
<dbReference type="GO" id="GO:0046872">
    <property type="term" value="F:metal ion binding"/>
    <property type="evidence" value="ECO:0007669"/>
    <property type="project" value="UniProtKB-KW"/>
</dbReference>
<dbReference type="PROSITE" id="PS51379">
    <property type="entry name" value="4FE4S_FER_2"/>
    <property type="match status" value="2"/>
</dbReference>
<dbReference type="SUPFAM" id="SSF54862">
    <property type="entry name" value="4Fe-4S ferredoxins"/>
    <property type="match status" value="1"/>
</dbReference>
<dbReference type="InterPro" id="IPR017900">
    <property type="entry name" value="4Fe4S_Fe_S_CS"/>
</dbReference>
<evidence type="ECO:0000259" key="4">
    <source>
        <dbReference type="PROSITE" id="PS51379"/>
    </source>
</evidence>
<name>A0A1M6HEX6_MALRU</name>
<gene>
    <name evidence="5" type="ORF">SAMN02745165_01810</name>
</gene>
<proteinExistence type="predicted"/>
<accession>A0A1M6HEX6</accession>
<dbReference type="EMBL" id="FQZT01000005">
    <property type="protein sequence ID" value="SHJ20714.1"/>
    <property type="molecule type" value="Genomic_DNA"/>
</dbReference>
<dbReference type="InterPro" id="IPR017896">
    <property type="entry name" value="4Fe4S_Fe-S-bd"/>
</dbReference>
<evidence type="ECO:0000256" key="2">
    <source>
        <dbReference type="ARBA" id="ARBA00023004"/>
    </source>
</evidence>
<dbReference type="Gene3D" id="3.30.70.20">
    <property type="match status" value="1"/>
</dbReference>
<evidence type="ECO:0000313" key="5">
    <source>
        <dbReference type="EMBL" id="SHJ20714.1"/>
    </source>
</evidence>
<dbReference type="OrthoDB" id="5422255at2"/>
<dbReference type="PROSITE" id="PS00198">
    <property type="entry name" value="4FE4S_FER_1"/>
    <property type="match status" value="1"/>
</dbReference>
<organism evidence="5 6">
    <name type="scientific">Malonomonas rubra DSM 5091</name>
    <dbReference type="NCBI Taxonomy" id="1122189"/>
    <lineage>
        <taxon>Bacteria</taxon>
        <taxon>Pseudomonadati</taxon>
        <taxon>Thermodesulfobacteriota</taxon>
        <taxon>Desulfuromonadia</taxon>
        <taxon>Desulfuromonadales</taxon>
        <taxon>Geopsychrobacteraceae</taxon>
        <taxon>Malonomonas</taxon>
    </lineage>
</organism>